<proteinExistence type="predicted"/>
<evidence type="ECO:0008006" key="4">
    <source>
        <dbReference type="Google" id="ProtNLM"/>
    </source>
</evidence>
<evidence type="ECO:0000313" key="3">
    <source>
        <dbReference type="Proteomes" id="UP000799423"/>
    </source>
</evidence>
<dbReference type="AlphaFoldDB" id="A0A6A7B9V1"/>
<dbReference type="GO" id="GO:0010833">
    <property type="term" value="P:telomere maintenance via telomere lengthening"/>
    <property type="evidence" value="ECO:0007669"/>
    <property type="project" value="TreeGrafter"/>
</dbReference>
<dbReference type="Proteomes" id="UP000799423">
    <property type="component" value="Unassembled WGS sequence"/>
</dbReference>
<feature type="region of interest" description="Disordered" evidence="1">
    <location>
        <begin position="1"/>
        <end position="46"/>
    </location>
</feature>
<dbReference type="PANTHER" id="PTHR47807:SF1">
    <property type="entry name" value="PROTEIN TBF1"/>
    <property type="match status" value="1"/>
</dbReference>
<reference evidence="2" key="1">
    <citation type="submission" date="2020-01" db="EMBL/GenBank/DDBJ databases">
        <authorList>
            <consortium name="DOE Joint Genome Institute"/>
            <person name="Haridas S."/>
            <person name="Albert R."/>
            <person name="Binder M."/>
            <person name="Bloem J."/>
            <person name="Labutti K."/>
            <person name="Salamov A."/>
            <person name="Andreopoulos B."/>
            <person name="Baker S.E."/>
            <person name="Barry K."/>
            <person name="Bills G."/>
            <person name="Bluhm B.H."/>
            <person name="Cannon C."/>
            <person name="Castanera R."/>
            <person name="Culley D.E."/>
            <person name="Daum C."/>
            <person name="Ezra D."/>
            <person name="Gonzalez J.B."/>
            <person name="Henrissat B."/>
            <person name="Kuo A."/>
            <person name="Liang C."/>
            <person name="Lipzen A."/>
            <person name="Lutzoni F."/>
            <person name="Magnuson J."/>
            <person name="Mondo S."/>
            <person name="Nolan M."/>
            <person name="Ohm R."/>
            <person name="Pangilinan J."/>
            <person name="Park H.-J."/>
            <person name="Ramirez L."/>
            <person name="Alfaro M."/>
            <person name="Sun H."/>
            <person name="Tritt A."/>
            <person name="Yoshinaga Y."/>
            <person name="Zwiers L.-H."/>
            <person name="Turgeon B.G."/>
            <person name="Goodwin S.B."/>
            <person name="Spatafora J.W."/>
            <person name="Crous P.W."/>
            <person name="Grigoriev I.V."/>
        </authorList>
    </citation>
    <scope>NUCLEOTIDE SEQUENCE</scope>
    <source>
        <strain evidence="2">IPT5</strain>
    </source>
</reference>
<feature type="compositionally biased region" description="Acidic residues" evidence="1">
    <location>
        <begin position="690"/>
        <end position="699"/>
    </location>
</feature>
<feature type="compositionally biased region" description="Basic and acidic residues" evidence="1">
    <location>
        <begin position="741"/>
        <end position="759"/>
    </location>
</feature>
<dbReference type="InterPro" id="IPR052833">
    <property type="entry name" value="Telomeric_DNA-bd_trans-reg"/>
</dbReference>
<feature type="compositionally biased region" description="Pro residues" evidence="1">
    <location>
        <begin position="17"/>
        <end position="31"/>
    </location>
</feature>
<name>A0A6A7B9V1_9PLEO</name>
<dbReference type="OrthoDB" id="5398572at2759"/>
<feature type="region of interest" description="Disordered" evidence="1">
    <location>
        <begin position="463"/>
        <end position="494"/>
    </location>
</feature>
<organism evidence="2 3">
    <name type="scientific">Plenodomus tracheiphilus IPT5</name>
    <dbReference type="NCBI Taxonomy" id="1408161"/>
    <lineage>
        <taxon>Eukaryota</taxon>
        <taxon>Fungi</taxon>
        <taxon>Dikarya</taxon>
        <taxon>Ascomycota</taxon>
        <taxon>Pezizomycotina</taxon>
        <taxon>Dothideomycetes</taxon>
        <taxon>Pleosporomycetidae</taxon>
        <taxon>Pleosporales</taxon>
        <taxon>Pleosporineae</taxon>
        <taxon>Leptosphaeriaceae</taxon>
        <taxon>Plenodomus</taxon>
    </lineage>
</organism>
<evidence type="ECO:0000256" key="1">
    <source>
        <dbReference type="SAM" id="MobiDB-lite"/>
    </source>
</evidence>
<feature type="region of interest" description="Disordered" evidence="1">
    <location>
        <begin position="582"/>
        <end position="775"/>
    </location>
</feature>
<dbReference type="PANTHER" id="PTHR47807">
    <property type="entry name" value="PROTEIN TBF1"/>
    <property type="match status" value="1"/>
</dbReference>
<gene>
    <name evidence="2" type="ORF">T440DRAFT_420966</name>
</gene>
<sequence>MADRRGVRPSSRRKTPTPQPPHTAPPAPPARAPRGRALRSASRDVDDVVDVQKVTRRSARHASVATVTTVTDDSEVEGKAARRTRRKPAKQALRDLPTVEELDTTQTAVEELNEAPGTPTQLQAEIPMPFLSPGAVSEMSGTTAISSFSMVEAEFLEPKYILKHLRKLCDSTEEFLEHLAPYGADMTEDLKNIDELQKPDSDFNVEFRDFDAEFNVHLRHYKNEEHAYIHIRALHRALFGPNRDVAAAQSGLDLILYLTNLLVFVKQTIYSDRRSKDTWDALRQLDNSFPSHFMRSLIAGATPTAAGESSLFVETFKLALELRTQLAIMVLARQGNDDEPADVINEVFMRSEVSQAADSLFIRGWSIPALGGDDPLPQELEAQVISRCNEIADLLAVRDRSRDERVALLEEQFPWEPTILRLLHWVRLRHRELTTAIEERGGAAAIVRSVKQAMEELEPAGDGAEIVQAGPDVPRRKRKSFGRDRRRSGRKFDPNAPLDLHIIDALKARERISGARSNVGIIPQNEEANILEPTIEDDQEDLPLIRNEQDEWQPVPEAQEIEEVEDRAVDPFAEGNDNVTLVAESQPDPQEEQEPAPKQIEEMEDAVERPVANGPPQSSADILAALKEVSKLQKENRPQRTFFDRQETAQRVEFEDGFGDSQPTAGPSNTGKGKQSVQPSTKKRPRSVGLDDDDSEEEGFETHERGSRVQQQRQKAPAAKRVRIDPSSSGAPPSHQPPPRHTKDDDYQPPRRTQIHDDSISDEDAPEMTEIPPPSSYQAQHFLAQQNRRHQATGRTRKPREAWSHAEEEAFMKYMGMFPAQYAQILNHDLTAGQRVLQERTQVNLKDKARTMATNMIKSGTGLRPGFENVIRVSNKYGRDLVAQGYSW</sequence>
<dbReference type="EMBL" id="MU006299">
    <property type="protein sequence ID" value="KAF2852194.1"/>
    <property type="molecule type" value="Genomic_DNA"/>
</dbReference>
<accession>A0A6A7B9V1</accession>
<feature type="compositionally biased region" description="Basic and acidic residues" evidence="1">
    <location>
        <begin position="628"/>
        <end position="654"/>
    </location>
</feature>
<feature type="compositionally biased region" description="Polar residues" evidence="1">
    <location>
        <begin position="661"/>
        <end position="680"/>
    </location>
</feature>
<dbReference type="Gene3D" id="1.10.10.60">
    <property type="entry name" value="Homeodomain-like"/>
    <property type="match status" value="1"/>
</dbReference>
<protein>
    <recommendedName>
        <fullName evidence="4">Myb-like domain-containing protein</fullName>
    </recommendedName>
</protein>
<evidence type="ECO:0000313" key="2">
    <source>
        <dbReference type="EMBL" id="KAF2852194.1"/>
    </source>
</evidence>
<dbReference type="GO" id="GO:0003691">
    <property type="term" value="F:double-stranded telomeric DNA binding"/>
    <property type="evidence" value="ECO:0007669"/>
    <property type="project" value="TreeGrafter"/>
</dbReference>
<feature type="region of interest" description="Disordered" evidence="1">
    <location>
        <begin position="73"/>
        <end position="94"/>
    </location>
</feature>
<keyword evidence="3" id="KW-1185">Reference proteome</keyword>
<feature type="compositionally biased region" description="Basic residues" evidence="1">
    <location>
        <begin position="475"/>
        <end position="489"/>
    </location>
</feature>
<feature type="compositionally biased region" description="Low complexity" evidence="1">
    <location>
        <begin position="708"/>
        <end position="719"/>
    </location>
</feature>